<comment type="caution">
    <text evidence="1">The sequence shown here is derived from an EMBL/GenBank/DDBJ whole genome shotgun (WGS) entry which is preliminary data.</text>
</comment>
<dbReference type="EMBL" id="JAFNEN010003579">
    <property type="protein sequence ID" value="KAG8171775.1"/>
    <property type="molecule type" value="Genomic_DNA"/>
</dbReference>
<gene>
    <name evidence="1" type="ORF">JTE90_017748</name>
</gene>
<accession>A0AAV6TJ54</accession>
<evidence type="ECO:0000313" key="1">
    <source>
        <dbReference type="EMBL" id="KAG8171775.1"/>
    </source>
</evidence>
<evidence type="ECO:0000313" key="2">
    <source>
        <dbReference type="Proteomes" id="UP000827092"/>
    </source>
</evidence>
<sequence length="178" mass="19434">MDLPSTRPNSAMDLSISDSSVSLPSTISISSGSFPTSGSQSSLNSMDFWSIADSPLSTSSSEHVFEHFRTLRLNLTQISVSHPLSRAATLCRSLHHQTLYGNPAHRPPYFLLSLQHPQIQPITEPPYLLISPKHPRLQPITKDLLPSYVPSNRTSVVPALAAAPTTPVQGSKKKPSWE</sequence>
<keyword evidence="2" id="KW-1185">Reference proteome</keyword>
<dbReference type="Proteomes" id="UP000827092">
    <property type="component" value="Unassembled WGS sequence"/>
</dbReference>
<proteinExistence type="predicted"/>
<dbReference type="AlphaFoldDB" id="A0AAV6TJ54"/>
<name>A0AAV6TJ54_9ARAC</name>
<reference evidence="1 2" key="1">
    <citation type="journal article" date="2022" name="Nat. Ecol. Evol.">
        <title>A masculinizing supergene underlies an exaggerated male reproductive morph in a spider.</title>
        <authorList>
            <person name="Hendrickx F."/>
            <person name="De Corte Z."/>
            <person name="Sonet G."/>
            <person name="Van Belleghem S.M."/>
            <person name="Kostlbacher S."/>
            <person name="Vangestel C."/>
        </authorList>
    </citation>
    <scope>NUCLEOTIDE SEQUENCE [LARGE SCALE GENOMIC DNA]</scope>
    <source>
        <strain evidence="1">W744_W776</strain>
    </source>
</reference>
<protein>
    <submittedName>
        <fullName evidence="1">Uncharacterized protein</fullName>
    </submittedName>
</protein>
<organism evidence="1 2">
    <name type="scientific">Oedothorax gibbosus</name>
    <dbReference type="NCBI Taxonomy" id="931172"/>
    <lineage>
        <taxon>Eukaryota</taxon>
        <taxon>Metazoa</taxon>
        <taxon>Ecdysozoa</taxon>
        <taxon>Arthropoda</taxon>
        <taxon>Chelicerata</taxon>
        <taxon>Arachnida</taxon>
        <taxon>Araneae</taxon>
        <taxon>Araneomorphae</taxon>
        <taxon>Entelegynae</taxon>
        <taxon>Araneoidea</taxon>
        <taxon>Linyphiidae</taxon>
        <taxon>Erigoninae</taxon>
        <taxon>Oedothorax</taxon>
    </lineage>
</organism>